<evidence type="ECO:0000256" key="1">
    <source>
        <dbReference type="SAM" id="Phobius"/>
    </source>
</evidence>
<organism evidence="3 4">
    <name type="scientific">Streptomyces mesophilus</name>
    <dbReference type="NCBI Taxonomy" id="1775132"/>
    <lineage>
        <taxon>Bacteria</taxon>
        <taxon>Bacillati</taxon>
        <taxon>Actinomycetota</taxon>
        <taxon>Actinomycetes</taxon>
        <taxon>Kitasatosporales</taxon>
        <taxon>Streptomycetaceae</taxon>
        <taxon>Streptomyces</taxon>
    </lineage>
</organism>
<dbReference type="RefSeq" id="WP_165329802.1">
    <property type="nucleotide sequence ID" value="NZ_JAAKZW010000002.1"/>
</dbReference>
<dbReference type="Proteomes" id="UP000481109">
    <property type="component" value="Unassembled WGS sequence"/>
</dbReference>
<evidence type="ECO:0008006" key="5">
    <source>
        <dbReference type="Google" id="ProtNLM"/>
    </source>
</evidence>
<keyword evidence="4" id="KW-1185">Reference proteome</keyword>
<proteinExistence type="predicted"/>
<keyword evidence="1" id="KW-1133">Transmembrane helix</keyword>
<protein>
    <recommendedName>
        <fullName evidence="5">LPXTG cell wall anchor domain-containing protein</fullName>
    </recommendedName>
</protein>
<evidence type="ECO:0000256" key="2">
    <source>
        <dbReference type="SAM" id="SignalP"/>
    </source>
</evidence>
<dbReference type="EMBL" id="JAAKZW010000002">
    <property type="protein sequence ID" value="NGO74283.1"/>
    <property type="molecule type" value="Genomic_DNA"/>
</dbReference>
<comment type="caution">
    <text evidence="3">The sequence shown here is derived from an EMBL/GenBank/DDBJ whole genome shotgun (WGS) entry which is preliminary data.</text>
</comment>
<keyword evidence="1" id="KW-0472">Membrane</keyword>
<evidence type="ECO:0000313" key="3">
    <source>
        <dbReference type="EMBL" id="NGO74283.1"/>
    </source>
</evidence>
<keyword evidence="1" id="KW-0812">Transmembrane</keyword>
<feature type="signal peptide" evidence="2">
    <location>
        <begin position="1"/>
        <end position="26"/>
    </location>
</feature>
<reference evidence="3 4" key="1">
    <citation type="submission" date="2020-02" db="EMBL/GenBank/DDBJ databases">
        <title>Whole-genome analyses of novel actinobacteria.</title>
        <authorList>
            <person name="Sahin N."/>
            <person name="Tokatli A."/>
        </authorList>
    </citation>
    <scope>NUCLEOTIDE SEQUENCE [LARGE SCALE GENOMIC DNA]</scope>
    <source>
        <strain evidence="3 4">YC504</strain>
    </source>
</reference>
<accession>A0A6G4XAK5</accession>
<sequence>MRTTRALAALGVAGAFLGLAAPTASAWDGSVISVSPTHPARGSQVAVTVNAHECGSGGTITSTAFPQTHLNGTGGGGHANPTIYSHASFGHHSVTATCGGQSVTKDLALTVVGPAHGGTGGSVTSGATSTDIAIGTGLVAAAVAGGGMFWLRRRGESKA</sequence>
<evidence type="ECO:0000313" key="4">
    <source>
        <dbReference type="Proteomes" id="UP000481109"/>
    </source>
</evidence>
<feature type="transmembrane region" description="Helical" evidence="1">
    <location>
        <begin position="132"/>
        <end position="151"/>
    </location>
</feature>
<keyword evidence="2" id="KW-0732">Signal</keyword>
<name>A0A6G4XAK5_9ACTN</name>
<dbReference type="AlphaFoldDB" id="A0A6G4XAK5"/>
<feature type="chain" id="PRO_5026134009" description="LPXTG cell wall anchor domain-containing protein" evidence="2">
    <location>
        <begin position="27"/>
        <end position="159"/>
    </location>
</feature>
<gene>
    <name evidence="3" type="ORF">G6045_01070</name>
</gene>